<comment type="pathway">
    <text evidence="1 9">Isoprenoid biosynthesis; isopentenyl diphosphate biosynthesis via DXP pathway; isopentenyl diphosphate from 1-deoxy-D-xylulose 5-phosphate: step 1/6.</text>
</comment>
<organism evidence="13 14">
    <name type="scientific">Hypericibacter terrae</name>
    <dbReference type="NCBI Taxonomy" id="2602015"/>
    <lineage>
        <taxon>Bacteria</taxon>
        <taxon>Pseudomonadati</taxon>
        <taxon>Pseudomonadota</taxon>
        <taxon>Alphaproteobacteria</taxon>
        <taxon>Rhodospirillales</taxon>
        <taxon>Dongiaceae</taxon>
        <taxon>Hypericibacter</taxon>
    </lineage>
</organism>
<dbReference type="InterPro" id="IPR003821">
    <property type="entry name" value="DXP_reductoisomerase"/>
</dbReference>
<sequence length="405" mass="42954">MSTRTARDAVLKPVPSAEPRSVTILGSTGSVGRNTVDLIRRHPGAYRIEALTGSDNVALLTEQARLLKPKLAVVANPARYAELKEALAGTGTELAAGAEAVTEAAQRPAEWVMASIVGAAGLKPTLAAVRRGAVIGLANKETLVCAGALMMGEVKRHKATLLPVDSEHSAIFQVFETERREAVDRIILTASGGPFRTVGHEVMKNATPAQAVKHPNWSMGAKISIDSATMMNKGLEIIEAQHLFNMPESRIDVLVHPQSVIHSMVSYVDGSVLAQLGTPDMRTPIAVALAWPKRMGCPSERLDFAKVSTLTFEAPDDIRFPALRLARQALRTGGGAPVVLNAANEIAVQAFLDGRIAFLDIAAIVESCLARVNAGAAADLEEVAAADQSARAEARRQVESRAAVH</sequence>
<feature type="binding site" evidence="9">
    <location>
        <position position="141"/>
    </location>
    <ligand>
        <name>NADPH</name>
        <dbReference type="ChEBI" id="CHEBI:57783"/>
    </ligand>
</feature>
<accession>A0A5J6MFW1</accession>
<dbReference type="Gene3D" id="3.40.50.720">
    <property type="entry name" value="NAD(P)-binding Rossmann-like Domain"/>
    <property type="match status" value="1"/>
</dbReference>
<evidence type="ECO:0000259" key="12">
    <source>
        <dbReference type="Pfam" id="PF13288"/>
    </source>
</evidence>
<feature type="domain" description="1-deoxy-D-xylulose 5-phosphate reductoisomerase C-terminal" evidence="11">
    <location>
        <begin position="161"/>
        <end position="244"/>
    </location>
</feature>
<dbReference type="InterPro" id="IPR036291">
    <property type="entry name" value="NAD(P)-bd_dom_sf"/>
</dbReference>
<gene>
    <name evidence="9 13" type="primary">dxr</name>
    <name evidence="13" type="ORF">FRZ44_04100</name>
</gene>
<dbReference type="Pfam" id="PF13288">
    <property type="entry name" value="DXPR_C"/>
    <property type="match status" value="1"/>
</dbReference>
<dbReference type="InterPro" id="IPR013644">
    <property type="entry name" value="DXP_reductoisomerase_C"/>
</dbReference>
<dbReference type="GO" id="GO:0051484">
    <property type="term" value="P:isopentenyl diphosphate biosynthetic process, methylerythritol 4-phosphate pathway involved in terpenoid biosynthetic process"/>
    <property type="evidence" value="ECO:0007669"/>
    <property type="project" value="UniProtKB-ARBA"/>
</dbReference>
<dbReference type="UniPathway" id="UPA00056">
    <property type="reaction ID" value="UER00092"/>
</dbReference>
<dbReference type="GO" id="GO:0070402">
    <property type="term" value="F:NADPH binding"/>
    <property type="evidence" value="ECO:0007669"/>
    <property type="project" value="InterPro"/>
</dbReference>
<feature type="binding site" evidence="9">
    <location>
        <position position="28"/>
    </location>
    <ligand>
        <name>NADPH</name>
        <dbReference type="ChEBI" id="CHEBI:57783"/>
    </ligand>
</feature>
<keyword evidence="13" id="KW-0413">Isomerase</keyword>
<feature type="binding site" evidence="9">
    <location>
        <position position="166"/>
    </location>
    <ligand>
        <name>1-deoxy-D-xylulose 5-phosphate</name>
        <dbReference type="ChEBI" id="CHEBI:57792"/>
    </ligand>
</feature>
<evidence type="ECO:0000313" key="14">
    <source>
        <dbReference type="Proteomes" id="UP000326202"/>
    </source>
</evidence>
<evidence type="ECO:0000256" key="5">
    <source>
        <dbReference type="ARBA" id="ARBA00023002"/>
    </source>
</evidence>
<dbReference type="KEGG" id="htq:FRZ44_04100"/>
<evidence type="ECO:0000259" key="10">
    <source>
        <dbReference type="Pfam" id="PF02670"/>
    </source>
</evidence>
<dbReference type="PIRSF" id="PIRSF006205">
    <property type="entry name" value="Dxp_reductismrs"/>
    <property type="match status" value="1"/>
</dbReference>
<keyword evidence="14" id="KW-1185">Reference proteome</keyword>
<dbReference type="Gene3D" id="1.10.1740.10">
    <property type="match status" value="1"/>
</dbReference>
<feature type="binding site" evidence="9">
    <location>
        <position position="236"/>
    </location>
    <ligand>
        <name>Mn(2+)</name>
        <dbReference type="ChEBI" id="CHEBI:29035"/>
    </ligand>
</feature>
<feature type="binding site" evidence="9">
    <location>
        <position position="214"/>
    </location>
    <ligand>
        <name>1-deoxy-D-xylulose 5-phosphate</name>
        <dbReference type="ChEBI" id="CHEBI:57792"/>
    </ligand>
</feature>
<keyword evidence="4 9" id="KW-0521">NADP</keyword>
<dbReference type="GO" id="GO:0030145">
    <property type="term" value="F:manganese ion binding"/>
    <property type="evidence" value="ECO:0007669"/>
    <property type="project" value="TreeGrafter"/>
</dbReference>
<dbReference type="Pfam" id="PF02670">
    <property type="entry name" value="DXP_reductoisom"/>
    <property type="match status" value="1"/>
</dbReference>
<feature type="domain" description="1-deoxy-D-xylulose 5-phosphate reductoisomerase N-terminal" evidence="10">
    <location>
        <begin position="22"/>
        <end position="147"/>
    </location>
</feature>
<dbReference type="HAMAP" id="MF_00183">
    <property type="entry name" value="DXP_reductoisom"/>
    <property type="match status" value="1"/>
</dbReference>
<feature type="binding site" evidence="9">
    <location>
        <position position="139"/>
    </location>
    <ligand>
        <name>NADPH</name>
        <dbReference type="ChEBI" id="CHEBI:57783"/>
    </ligand>
</feature>
<dbReference type="GO" id="GO:0030604">
    <property type="term" value="F:1-deoxy-D-xylulose-5-phosphate reductoisomerase activity"/>
    <property type="evidence" value="ECO:0007669"/>
    <property type="project" value="UniProtKB-UniRule"/>
</dbReference>
<dbReference type="SUPFAM" id="SSF69055">
    <property type="entry name" value="1-deoxy-D-xylulose-5-phosphate reductoisomerase, C-terminal domain"/>
    <property type="match status" value="1"/>
</dbReference>
<feature type="binding site" evidence="9">
    <location>
        <position position="30"/>
    </location>
    <ligand>
        <name>NADPH</name>
        <dbReference type="ChEBI" id="CHEBI:57783"/>
    </ligand>
</feature>
<evidence type="ECO:0000256" key="1">
    <source>
        <dbReference type="ARBA" id="ARBA00005094"/>
    </source>
</evidence>
<feature type="binding site" evidence="9">
    <location>
        <position position="165"/>
    </location>
    <ligand>
        <name>Mn(2+)</name>
        <dbReference type="ChEBI" id="CHEBI:29035"/>
    </ligand>
</feature>
<evidence type="ECO:0000256" key="6">
    <source>
        <dbReference type="ARBA" id="ARBA00023211"/>
    </source>
</evidence>
<feature type="binding site" evidence="9">
    <location>
        <position position="31"/>
    </location>
    <ligand>
        <name>NADPH</name>
        <dbReference type="ChEBI" id="CHEBI:57783"/>
    </ligand>
</feature>
<feature type="binding site" evidence="9">
    <location>
        <position position="56"/>
    </location>
    <ligand>
        <name>NADPH</name>
        <dbReference type="ChEBI" id="CHEBI:57783"/>
    </ligand>
</feature>
<keyword evidence="7 9" id="KW-0414">Isoprene biosynthesis</keyword>
<dbReference type="GO" id="GO:0016853">
    <property type="term" value="F:isomerase activity"/>
    <property type="evidence" value="ECO:0007669"/>
    <property type="project" value="UniProtKB-KW"/>
</dbReference>
<evidence type="ECO:0000259" key="11">
    <source>
        <dbReference type="Pfam" id="PF08436"/>
    </source>
</evidence>
<dbReference type="EMBL" id="CP042906">
    <property type="protein sequence ID" value="QEX15130.1"/>
    <property type="molecule type" value="Genomic_DNA"/>
</dbReference>
<evidence type="ECO:0000313" key="13">
    <source>
        <dbReference type="EMBL" id="QEX15130.1"/>
    </source>
</evidence>
<keyword evidence="5 9" id="KW-0560">Oxidoreductase</keyword>
<reference evidence="13 14" key="1">
    <citation type="submission" date="2019-08" db="EMBL/GenBank/DDBJ databases">
        <title>Hyperibacter terrae gen. nov., sp. nov. and Hyperibacter viscosus sp. nov., two new members in the family Rhodospirillaceae isolated from the rhizosphere of Hypericum perforatum.</title>
        <authorList>
            <person name="Noviana Z."/>
        </authorList>
    </citation>
    <scope>NUCLEOTIDE SEQUENCE [LARGE SCALE GENOMIC DNA]</scope>
    <source>
        <strain evidence="13 14">R5913</strain>
    </source>
</reference>
<dbReference type="Pfam" id="PF08436">
    <property type="entry name" value="DXP_redisom_C"/>
    <property type="match status" value="1"/>
</dbReference>
<dbReference type="OrthoDB" id="9806546at2"/>
<dbReference type="Proteomes" id="UP000326202">
    <property type="component" value="Chromosome"/>
</dbReference>
<feature type="binding site" evidence="9">
    <location>
        <position position="227"/>
    </location>
    <ligand>
        <name>1-deoxy-D-xylulose 5-phosphate</name>
        <dbReference type="ChEBI" id="CHEBI:57792"/>
    </ligand>
</feature>
<dbReference type="RefSeq" id="WP_151175615.1">
    <property type="nucleotide sequence ID" value="NZ_CP042906.1"/>
</dbReference>
<keyword evidence="6 9" id="KW-0464">Manganese</keyword>
<feature type="binding site" evidence="9">
    <location>
        <position position="191"/>
    </location>
    <ligand>
        <name>1-deoxy-D-xylulose 5-phosphate</name>
        <dbReference type="ChEBI" id="CHEBI:57792"/>
    </ligand>
</feature>
<feature type="binding site" evidence="9">
    <location>
        <position position="232"/>
    </location>
    <ligand>
        <name>1-deoxy-D-xylulose 5-phosphate</name>
        <dbReference type="ChEBI" id="CHEBI:57792"/>
    </ligand>
</feature>
<evidence type="ECO:0000256" key="3">
    <source>
        <dbReference type="ARBA" id="ARBA00022723"/>
    </source>
</evidence>
<dbReference type="InterPro" id="IPR036169">
    <property type="entry name" value="DXPR_C_sf"/>
</dbReference>
<feature type="binding site" evidence="9">
    <location>
        <position position="140"/>
    </location>
    <ligand>
        <name>1-deoxy-D-xylulose 5-phosphate</name>
        <dbReference type="ChEBI" id="CHEBI:57792"/>
    </ligand>
</feature>
<evidence type="ECO:0000256" key="9">
    <source>
        <dbReference type="HAMAP-Rule" id="MF_00183"/>
    </source>
</evidence>
<proteinExistence type="inferred from homology"/>
<dbReference type="NCBIfam" id="TIGR00243">
    <property type="entry name" value="Dxr"/>
    <property type="match status" value="1"/>
</dbReference>
<keyword evidence="3 9" id="KW-0479">Metal-binding</keyword>
<comment type="catalytic activity">
    <reaction evidence="8">
        <text>2-C-methyl-D-erythritol 4-phosphate + NADP(+) = 1-deoxy-D-xylulose 5-phosphate + NADPH + H(+)</text>
        <dbReference type="Rhea" id="RHEA:13717"/>
        <dbReference type="ChEBI" id="CHEBI:15378"/>
        <dbReference type="ChEBI" id="CHEBI:57783"/>
        <dbReference type="ChEBI" id="CHEBI:57792"/>
        <dbReference type="ChEBI" id="CHEBI:58262"/>
        <dbReference type="ChEBI" id="CHEBI:58349"/>
        <dbReference type="EC" id="1.1.1.267"/>
    </reaction>
    <physiologicalReaction direction="right-to-left" evidence="8">
        <dbReference type="Rhea" id="RHEA:13719"/>
    </physiologicalReaction>
</comment>
<feature type="binding site" evidence="9">
    <location>
        <position position="167"/>
    </location>
    <ligand>
        <name>1-deoxy-D-xylulose 5-phosphate</name>
        <dbReference type="ChEBI" id="CHEBI:57792"/>
    </ligand>
</feature>
<dbReference type="PANTHER" id="PTHR30525:SF0">
    <property type="entry name" value="1-DEOXY-D-XYLULOSE 5-PHOSPHATE REDUCTOISOMERASE, CHLOROPLASTIC"/>
    <property type="match status" value="1"/>
</dbReference>
<name>A0A5J6MFW1_9PROT</name>
<evidence type="ECO:0000256" key="7">
    <source>
        <dbReference type="ARBA" id="ARBA00023229"/>
    </source>
</evidence>
<feature type="binding site" evidence="9">
    <location>
        <position position="29"/>
    </location>
    <ligand>
        <name>NADPH</name>
        <dbReference type="ChEBI" id="CHEBI:57783"/>
    </ligand>
</feature>
<dbReference type="PANTHER" id="PTHR30525">
    <property type="entry name" value="1-DEOXY-D-XYLULOSE 5-PHOSPHATE REDUCTOISOMERASE"/>
    <property type="match status" value="1"/>
</dbReference>
<dbReference type="InterPro" id="IPR013512">
    <property type="entry name" value="DXP_reductoisomerase_N"/>
</dbReference>
<protein>
    <recommendedName>
        <fullName evidence="9">1-deoxy-D-xylulose 5-phosphate reductoisomerase</fullName>
        <shortName evidence="9">DXP reductoisomerase</shortName>
        <ecNumber evidence="9">1.1.1.267</ecNumber>
    </recommendedName>
    <alternativeName>
        <fullName evidence="9">1-deoxyxylulose-5-phosphate reductoisomerase</fullName>
    </alternativeName>
    <alternativeName>
        <fullName evidence="9">2-C-methyl-D-erythritol 4-phosphate synthase</fullName>
    </alternativeName>
</protein>
<dbReference type="FunFam" id="3.40.50.720:FF:000045">
    <property type="entry name" value="1-deoxy-D-xylulose 5-phosphate reductoisomerase"/>
    <property type="match status" value="1"/>
</dbReference>
<feature type="binding site" evidence="9">
    <location>
        <position position="167"/>
    </location>
    <ligand>
        <name>Mn(2+)</name>
        <dbReference type="ChEBI" id="CHEBI:29035"/>
    </ligand>
</feature>
<comment type="caution">
    <text evidence="9">Lacks conserved residue(s) required for the propagation of feature annotation.</text>
</comment>
<comment type="cofactor">
    <cofactor evidence="9">
        <name>Mg(2+)</name>
        <dbReference type="ChEBI" id="CHEBI:18420"/>
    </cofactor>
    <cofactor evidence="9">
        <name>Mn(2+)</name>
        <dbReference type="ChEBI" id="CHEBI:29035"/>
    </cofactor>
</comment>
<feature type="binding site" evidence="9">
    <location>
        <position position="220"/>
    </location>
    <ligand>
        <name>NADPH</name>
        <dbReference type="ChEBI" id="CHEBI:57783"/>
    </ligand>
</feature>
<dbReference type="SUPFAM" id="SSF55347">
    <property type="entry name" value="Glyceraldehyde-3-phosphate dehydrogenase-like, C-terminal domain"/>
    <property type="match status" value="1"/>
</dbReference>
<comment type="similarity">
    <text evidence="2 9">Belongs to the DXR family.</text>
</comment>
<dbReference type="SUPFAM" id="SSF51735">
    <property type="entry name" value="NAD(P)-binding Rossmann-fold domains"/>
    <property type="match status" value="1"/>
</dbReference>
<feature type="binding site" evidence="9">
    <location>
        <position position="236"/>
    </location>
    <ligand>
        <name>1-deoxy-D-xylulose 5-phosphate</name>
        <dbReference type="ChEBI" id="CHEBI:57792"/>
    </ligand>
</feature>
<dbReference type="AlphaFoldDB" id="A0A5J6MFW1"/>
<evidence type="ECO:0000256" key="8">
    <source>
        <dbReference type="ARBA" id="ARBA00048543"/>
    </source>
</evidence>
<evidence type="ECO:0000256" key="4">
    <source>
        <dbReference type="ARBA" id="ARBA00022857"/>
    </source>
</evidence>
<feature type="binding site" evidence="9">
    <location>
        <position position="233"/>
    </location>
    <ligand>
        <name>1-deoxy-D-xylulose 5-phosphate</name>
        <dbReference type="ChEBI" id="CHEBI:57792"/>
    </ligand>
</feature>
<dbReference type="InterPro" id="IPR026877">
    <property type="entry name" value="DXPR_C"/>
</dbReference>
<evidence type="ECO:0000256" key="2">
    <source>
        <dbReference type="ARBA" id="ARBA00006825"/>
    </source>
</evidence>
<keyword evidence="9" id="KW-0460">Magnesium</keyword>
<dbReference type="NCBIfam" id="NF009114">
    <property type="entry name" value="PRK12464.1"/>
    <property type="match status" value="1"/>
</dbReference>
<comment type="function">
    <text evidence="9">Catalyzes the NADPH-dependent rearrangement and reduction of 1-deoxy-D-xylulose-5-phosphate (DXP) to 2-C-methyl-D-erythritol 4-phosphate (MEP).</text>
</comment>
<feature type="domain" description="DXP reductoisomerase C-terminal" evidence="12">
    <location>
        <begin position="276"/>
        <end position="392"/>
    </location>
</feature>
<dbReference type="EC" id="1.1.1.267" evidence="9"/>